<dbReference type="Pfam" id="PF05649">
    <property type="entry name" value="Peptidase_M13_N"/>
    <property type="match status" value="2"/>
</dbReference>
<dbReference type="InterPro" id="IPR008753">
    <property type="entry name" value="Peptidase_M13_N"/>
</dbReference>
<feature type="domain" description="Peptidase M13 C-terminal" evidence="9">
    <location>
        <begin position="1107"/>
        <end position="1326"/>
    </location>
</feature>
<dbReference type="GO" id="GO:0004222">
    <property type="term" value="F:metalloendopeptidase activity"/>
    <property type="evidence" value="ECO:0007669"/>
    <property type="project" value="InterPro"/>
</dbReference>
<feature type="region of interest" description="Disordered" evidence="8">
    <location>
        <begin position="562"/>
        <end position="597"/>
    </location>
</feature>
<evidence type="ECO:0000313" key="11">
    <source>
        <dbReference type="WBParaSite" id="ASIM_0001409801-mRNA-1"/>
    </source>
</evidence>
<organism evidence="11">
    <name type="scientific">Anisakis simplex</name>
    <name type="common">Herring worm</name>
    <dbReference type="NCBI Taxonomy" id="6269"/>
    <lineage>
        <taxon>Eukaryota</taxon>
        <taxon>Metazoa</taxon>
        <taxon>Ecdysozoa</taxon>
        <taxon>Nematoda</taxon>
        <taxon>Chromadorea</taxon>
        <taxon>Rhabditida</taxon>
        <taxon>Spirurina</taxon>
        <taxon>Ascaridomorpha</taxon>
        <taxon>Ascaridoidea</taxon>
        <taxon>Anisakidae</taxon>
        <taxon>Anisakis</taxon>
        <taxon>Anisakis simplex complex</taxon>
    </lineage>
</organism>
<dbReference type="Gene3D" id="1.10.1380.10">
    <property type="entry name" value="Neutral endopeptidase , domain2"/>
    <property type="match status" value="2"/>
</dbReference>
<dbReference type="PANTHER" id="PTHR11733">
    <property type="entry name" value="ZINC METALLOPROTEASE FAMILY M13 NEPRILYSIN-RELATED"/>
    <property type="match status" value="1"/>
</dbReference>
<dbReference type="GO" id="GO:0005886">
    <property type="term" value="C:plasma membrane"/>
    <property type="evidence" value="ECO:0007669"/>
    <property type="project" value="TreeGrafter"/>
</dbReference>
<dbReference type="PANTHER" id="PTHR11733:SF188">
    <property type="entry name" value="NEPRILYSIN"/>
    <property type="match status" value="1"/>
</dbReference>
<proteinExistence type="inferred from homology"/>
<dbReference type="SUPFAM" id="SSF55486">
    <property type="entry name" value="Metalloproteases ('zincins'), catalytic domain"/>
    <property type="match status" value="2"/>
</dbReference>
<feature type="domain" description="Peptidase M13 N-terminal" evidence="10">
    <location>
        <begin position="3"/>
        <end position="242"/>
    </location>
</feature>
<dbReference type="Pfam" id="PF01431">
    <property type="entry name" value="Peptidase_M13"/>
    <property type="match status" value="2"/>
</dbReference>
<evidence type="ECO:0000259" key="10">
    <source>
        <dbReference type="Pfam" id="PF05649"/>
    </source>
</evidence>
<name>A0A0M3JZY3_ANISI</name>
<comment type="similarity">
    <text evidence="2">Belongs to the peptidase M13 family.</text>
</comment>
<evidence type="ECO:0000256" key="3">
    <source>
        <dbReference type="ARBA" id="ARBA00022670"/>
    </source>
</evidence>
<reference evidence="11" key="1">
    <citation type="submission" date="2017-02" db="UniProtKB">
        <authorList>
            <consortium name="WormBaseParasite"/>
        </authorList>
    </citation>
    <scope>IDENTIFICATION</scope>
</reference>
<evidence type="ECO:0000256" key="5">
    <source>
        <dbReference type="ARBA" id="ARBA00022801"/>
    </source>
</evidence>
<feature type="domain" description="Peptidase M13 N-terminal" evidence="10">
    <location>
        <begin position="632"/>
        <end position="1043"/>
    </location>
</feature>
<dbReference type="InterPro" id="IPR000718">
    <property type="entry name" value="Peptidase_M13"/>
</dbReference>
<dbReference type="GO" id="GO:0046872">
    <property type="term" value="F:metal ion binding"/>
    <property type="evidence" value="ECO:0007669"/>
    <property type="project" value="UniProtKB-KW"/>
</dbReference>
<evidence type="ECO:0000256" key="4">
    <source>
        <dbReference type="ARBA" id="ARBA00022723"/>
    </source>
</evidence>
<evidence type="ECO:0000256" key="7">
    <source>
        <dbReference type="ARBA" id="ARBA00023049"/>
    </source>
</evidence>
<evidence type="ECO:0000256" key="1">
    <source>
        <dbReference type="ARBA" id="ARBA00001947"/>
    </source>
</evidence>
<dbReference type="InterPro" id="IPR018497">
    <property type="entry name" value="Peptidase_M13_C"/>
</dbReference>
<feature type="domain" description="Peptidase M13 C-terminal" evidence="9">
    <location>
        <begin position="306"/>
        <end position="525"/>
    </location>
</feature>
<evidence type="ECO:0000256" key="6">
    <source>
        <dbReference type="ARBA" id="ARBA00022833"/>
    </source>
</evidence>
<dbReference type="GO" id="GO:0016485">
    <property type="term" value="P:protein processing"/>
    <property type="evidence" value="ECO:0007669"/>
    <property type="project" value="TreeGrafter"/>
</dbReference>
<keyword evidence="3" id="KW-0645">Protease</keyword>
<dbReference type="Gene3D" id="3.40.390.10">
    <property type="entry name" value="Collagenase (Catalytic Domain)"/>
    <property type="match status" value="2"/>
</dbReference>
<dbReference type="PRINTS" id="PR00786">
    <property type="entry name" value="NEPRILYSIN"/>
</dbReference>
<dbReference type="CDD" id="cd08662">
    <property type="entry name" value="M13"/>
    <property type="match status" value="2"/>
</dbReference>
<keyword evidence="6" id="KW-0862">Zinc</keyword>
<dbReference type="InterPro" id="IPR024079">
    <property type="entry name" value="MetalloPept_cat_dom_sf"/>
</dbReference>
<sequence>LYMPRDFYVKPQFLDYLNEYLDEIVDAAVQFGLEIKSTATREAIFKDAVKVARLELKLALASVPSALLRNYEEKSNSYNIEQLKAAYPSIGWEAYLGALLQRENLAILQKHGGDHYAKLFEFLQRVKSDRKRHRSSASVSGAALHCVNLVINFMPMATGLLIHQELLHNYCSTVSWKFLGYTYIKGIDATLRDNTREDVSNMTSRVIEQFLAMISTLPWLTEASLGAAKRKANGLIKNIGWPDWFDFTNTLKIDEYHKNYVQILELDDSWDILNALKYSSQLTENFGSLTKKPDRRSFQGSPAVVNAWYIPERNSITIPFAILNPPFYRHDFPEAYKYGGEGAIVGHELTHGYDDEGVQFGPDGALSSCSWNYCGWMDDHSKVGFIKMAQCVVSQYSEQCCPLKTGNVHCASGERTQGENIADIGGRLAAYKAYRDYVAVDREGIEEDRLPGLEEFTPNQIFWIMLGRVWCKKTYDEGERISLMTDPHPPRVCRVNQVVQDIPEFGKDFNCPYGAPMYPRDTQRCQVWTGQRTICVLVAVALGIASLVLNIIILTKENARQSETTSASDRVPGKPTPVPTISTSPGFKQKPRVNGPKRTTGVFGRSSEQQPFDNGAAAADLLLKGLDLSYDPCKDFYMFTCNKYLQTVQLPKGRGRVGTYAETQIQVNNAIATTLDTAKTLQSKTEQIMQKVFKSCMSWHGQGKATNVYQIMKQLLGGFPMLEPNWDEASLTDEKFWTAIGTLELHYGMASLLQSSYRIRPGNHYNSLHDDSIVHHLQLPLMMARDYYVRPQFLDYLNNYLKDLIDTTKQFKADIKSTVPDEDIVKEATEATRLELQLAIASVPRALLRNYEQQYNPYKVKQLREAYPSIGWDAYFAALLGEPVDPDAEYIIDQPSYFGTLNTILAGKQFSKRTFVNFVAMRFLESNLDFLKDGAKQYAKLYETIQEAKPEPKKVFSSDSWEDKAYGCVRLTEDLMPYGNGYVYIKGVNETLRNDIIKDVEKQTNYVIDEFLKMISTLPWLTPESLKAAKAKAHGLIKNYGWPYWFDFTNPAPVDEYHKNYDNILKMNDWWDILNELQYASQLTENFGNLKKKPDRRNFLQSPAAVNAWYQPGLNSITIPFAELNPPYYRYDFPQAFNYGGEGGTAGHELTHGYDDEGVQFGPQGEMSNCTWDHCGWMDTKSTLGFINMAQCVVSQFSEKCCPLKTGNVHCASGERTQGENIADIGGQLASYKAYRHYIQVDRKGVEEDRLPGLEQFSPNQIFWITYGYSWCMKTTDKYLTRQLMTNPHSPGVCRVNQVMQDIPEFGQDFNCRRGAAMYPPNDERCHVWTGQ</sequence>
<keyword evidence="5" id="KW-0378">Hydrolase</keyword>
<evidence type="ECO:0000256" key="2">
    <source>
        <dbReference type="ARBA" id="ARBA00007357"/>
    </source>
</evidence>
<dbReference type="WBParaSite" id="ASIM_0001409801-mRNA-1">
    <property type="protein sequence ID" value="ASIM_0001409801-mRNA-1"/>
    <property type="gene ID" value="ASIM_0001409801"/>
</dbReference>
<dbReference type="PROSITE" id="PS51885">
    <property type="entry name" value="NEPRILYSIN"/>
    <property type="match status" value="2"/>
</dbReference>
<dbReference type="InterPro" id="IPR042089">
    <property type="entry name" value="Peptidase_M13_dom_2"/>
</dbReference>
<keyword evidence="4" id="KW-0479">Metal-binding</keyword>
<protein>
    <submittedName>
        <fullName evidence="11">Endothelin-converting enzyme 1</fullName>
    </submittedName>
</protein>
<keyword evidence="7" id="KW-0482">Metalloprotease</keyword>
<evidence type="ECO:0000256" key="8">
    <source>
        <dbReference type="SAM" id="MobiDB-lite"/>
    </source>
</evidence>
<evidence type="ECO:0000259" key="9">
    <source>
        <dbReference type="Pfam" id="PF01431"/>
    </source>
</evidence>
<accession>A0A0M3JZY3</accession>
<comment type="cofactor">
    <cofactor evidence="1">
        <name>Zn(2+)</name>
        <dbReference type="ChEBI" id="CHEBI:29105"/>
    </cofactor>
</comment>